<dbReference type="InterPro" id="IPR027417">
    <property type="entry name" value="P-loop_NTPase"/>
</dbReference>
<feature type="domain" description="AAA+ ATPase" evidence="2">
    <location>
        <begin position="247"/>
        <end position="407"/>
    </location>
</feature>
<dbReference type="Gene3D" id="1.10.8.60">
    <property type="match status" value="2"/>
</dbReference>
<keyword evidence="4" id="KW-1185">Reference proteome</keyword>
<sequence>MDNLCLVGRNVLKELELKINSPVLIQKENTKEKQKNEAKCYLCSLYSNKQINSVQVSYGKSIKLSPSILQTNTDKKIQILPDLVLHSIHGITNLASRIELQLIKKNKRKSINSLGCLTNYQLRIYVSNLLQGVWVAKGCIIKFKDLGLTFQVFSIRPFAFAAKIHLNTGVSISFKLEKKSTLNQPRTQSYKQKVTETQSKEANNLSNKQSPVKLNEISSQIGGYSQQIKRLTELLNTTFFSTKQLGLTTGVLLSGIKGIGKKSITKAYSKLSSVPIIELDANMIQTRLVGKGEKTLRDTFNKAFNLNSKVILLVNNCENVCQKRKLGSNRSNRLTSQMISLLDLTFKKNEKQKTKKKSKKQKNTEPENNFNKSNIVIIGTTTQKDLIDQSITRPGRIDILIEFNQPNISERQQILQICGKQFNSNNRNKEKVTNEKVDQDQEKNKLNWKLIAEKTNGFVAKDLSQLCKYAVLNAIRRADSEKIPDEKIQINNQDFLLAINQLMQGIGQSHLKPLKDRIKKVSWEDIGGLEDVKLKIKQAVEWPIKYPESFKRLNLEQLKGILLYGPPGTSKTTLAKAVANSTNCTFLSVSGAEIFSKYLGEAERIVRNLFQQARKSHPTIIFIDEIESMVGKRSLSSSKSSSNNVKDRVLSTFLNELDGIEQIRGVVVIGSTNRPDLIDDALLRPGRFGKILSVPLPDQKSRRKIFSIKTKNMIIHQNVDLDLLSGELTDGFSGAEIENLCREAALLSLRENINNESVQMKHFQMALKNKN</sequence>
<evidence type="ECO:0000313" key="4">
    <source>
        <dbReference type="Proteomes" id="UP001150062"/>
    </source>
</evidence>
<dbReference type="InterPro" id="IPR050168">
    <property type="entry name" value="AAA_ATPase_domain"/>
</dbReference>
<comment type="caution">
    <text evidence="3">The sequence shown here is derived from an EMBL/GenBank/DDBJ whole genome shotgun (WGS) entry which is preliminary data.</text>
</comment>
<feature type="domain" description="AAA+ ATPase" evidence="2">
    <location>
        <begin position="557"/>
        <end position="698"/>
    </location>
</feature>
<evidence type="ECO:0000256" key="1">
    <source>
        <dbReference type="SAM" id="MobiDB-lite"/>
    </source>
</evidence>
<proteinExistence type="predicted"/>
<dbReference type="Pfam" id="PF00004">
    <property type="entry name" value="AAA"/>
    <property type="match status" value="2"/>
</dbReference>
<accession>A0ABQ8YHS3</accession>
<dbReference type="PANTHER" id="PTHR23077:SF194">
    <property type="entry name" value="ATPASE FAMILY GENE 2 PROTEIN HOMOLOG B"/>
    <property type="match status" value="1"/>
</dbReference>
<dbReference type="SMART" id="SM00382">
    <property type="entry name" value="AAA"/>
    <property type="match status" value="2"/>
</dbReference>
<organism evidence="3 4">
    <name type="scientific">Anaeramoeba flamelloides</name>
    <dbReference type="NCBI Taxonomy" id="1746091"/>
    <lineage>
        <taxon>Eukaryota</taxon>
        <taxon>Metamonada</taxon>
        <taxon>Anaeramoebidae</taxon>
        <taxon>Anaeramoeba</taxon>
    </lineage>
</organism>
<feature type="region of interest" description="Disordered" evidence="1">
    <location>
        <begin position="350"/>
        <end position="371"/>
    </location>
</feature>
<dbReference type="Pfam" id="PF17862">
    <property type="entry name" value="AAA_lid_3"/>
    <property type="match status" value="2"/>
</dbReference>
<evidence type="ECO:0000313" key="3">
    <source>
        <dbReference type="EMBL" id="KAJ6244045.1"/>
    </source>
</evidence>
<dbReference type="InterPro" id="IPR003959">
    <property type="entry name" value="ATPase_AAA_core"/>
</dbReference>
<dbReference type="SUPFAM" id="SSF52540">
    <property type="entry name" value="P-loop containing nucleoside triphosphate hydrolases"/>
    <property type="match status" value="2"/>
</dbReference>
<dbReference type="InterPro" id="IPR041569">
    <property type="entry name" value="AAA_lid_3"/>
</dbReference>
<dbReference type="PANTHER" id="PTHR23077">
    <property type="entry name" value="AAA-FAMILY ATPASE"/>
    <property type="match status" value="1"/>
</dbReference>
<protein>
    <submittedName>
        <fullName evidence="3">Atpase family protein</fullName>
    </submittedName>
</protein>
<dbReference type="Gene3D" id="3.40.50.300">
    <property type="entry name" value="P-loop containing nucleotide triphosphate hydrolases"/>
    <property type="match status" value="2"/>
</dbReference>
<feature type="region of interest" description="Disordered" evidence="1">
    <location>
        <begin position="185"/>
        <end position="208"/>
    </location>
</feature>
<dbReference type="InterPro" id="IPR003593">
    <property type="entry name" value="AAA+_ATPase"/>
</dbReference>
<gene>
    <name evidence="3" type="ORF">M0813_21304</name>
</gene>
<reference evidence="3" key="1">
    <citation type="submission" date="2022-08" db="EMBL/GenBank/DDBJ databases">
        <title>Novel sulfate-reducing endosymbionts in the free-living metamonad Anaeramoeba.</title>
        <authorList>
            <person name="Jerlstrom-Hultqvist J."/>
            <person name="Cepicka I."/>
            <person name="Gallot-Lavallee L."/>
            <person name="Salas-Leiva D."/>
            <person name="Curtis B.A."/>
            <person name="Zahonova K."/>
            <person name="Pipaliya S."/>
            <person name="Dacks J."/>
            <person name="Roger A.J."/>
        </authorList>
    </citation>
    <scope>NUCLEOTIDE SEQUENCE</scope>
    <source>
        <strain evidence="3">Schooner1</strain>
    </source>
</reference>
<name>A0ABQ8YHS3_9EUKA</name>
<dbReference type="Proteomes" id="UP001150062">
    <property type="component" value="Unassembled WGS sequence"/>
</dbReference>
<evidence type="ECO:0000259" key="2">
    <source>
        <dbReference type="SMART" id="SM00382"/>
    </source>
</evidence>
<dbReference type="EMBL" id="JAOAOG010000166">
    <property type="protein sequence ID" value="KAJ6244045.1"/>
    <property type="molecule type" value="Genomic_DNA"/>
</dbReference>